<dbReference type="OrthoDB" id="7871824at2"/>
<sequence>MRRRLQPSLARLAAIGLMLAVLAAGLGARPVPSEMELRLEAWAMAGLSIDDLCADHGTTGAHKAHCPLCTLGGTPGLPPVTAGLRDAEQRILARIVLPQIRRAAGHARDPAVPKRGPPQLI</sequence>
<dbReference type="EMBL" id="UZWE01000032">
    <property type="protein sequence ID" value="VDS09111.1"/>
    <property type="molecule type" value="Genomic_DNA"/>
</dbReference>
<gene>
    <name evidence="1" type="ORF">PARHAE_02300</name>
</gene>
<reference evidence="1 2" key="1">
    <citation type="submission" date="2018-12" db="EMBL/GenBank/DDBJ databases">
        <authorList>
            <person name="Criscuolo A."/>
        </authorList>
    </citation>
    <scope>NUCLEOTIDE SEQUENCE [LARGE SCALE GENOMIC DNA]</scope>
    <source>
        <strain evidence="1">ACIP1116241</strain>
    </source>
</reference>
<dbReference type="RefSeq" id="WP_126154774.1">
    <property type="nucleotide sequence ID" value="NZ_UZWE01000032.1"/>
</dbReference>
<organism evidence="1 2">
    <name type="scientific">Paracoccus haematequi</name>
    <dbReference type="NCBI Taxonomy" id="2491866"/>
    <lineage>
        <taxon>Bacteria</taxon>
        <taxon>Pseudomonadati</taxon>
        <taxon>Pseudomonadota</taxon>
        <taxon>Alphaproteobacteria</taxon>
        <taxon>Rhodobacterales</taxon>
        <taxon>Paracoccaceae</taxon>
        <taxon>Paracoccus</taxon>
    </lineage>
</organism>
<protein>
    <recommendedName>
        <fullName evidence="3">DUF2946 domain-containing protein</fullName>
    </recommendedName>
</protein>
<accession>A0A447INM9</accession>
<dbReference type="AlphaFoldDB" id="A0A447INM9"/>
<name>A0A447INM9_9RHOB</name>
<keyword evidence="2" id="KW-1185">Reference proteome</keyword>
<evidence type="ECO:0000313" key="2">
    <source>
        <dbReference type="Proteomes" id="UP000270743"/>
    </source>
</evidence>
<evidence type="ECO:0000313" key="1">
    <source>
        <dbReference type="EMBL" id="VDS09111.1"/>
    </source>
</evidence>
<dbReference type="Proteomes" id="UP000270743">
    <property type="component" value="Unassembled WGS sequence"/>
</dbReference>
<proteinExistence type="predicted"/>
<evidence type="ECO:0008006" key="3">
    <source>
        <dbReference type="Google" id="ProtNLM"/>
    </source>
</evidence>